<sequence>MDAESYLNRLSDSHLKAQARAWLATDRNPQTLAQAQQLLREAPEEELKEIFCKHLVFGTAGLRGLMGPGYSRLNDVTIQQASQGLAMYLLDRHGKEACAARGIVIGRDCRHNSERFANLAAATFLSVGFKVLLCGAPVATPLVAFAALQQQTVAAAAVTASHNPKAYNGFKVFDCNGAQIVPPVDSRIAQAIQQHQELWPSVEKFFCRTSGKCSAAAANLSDPTAALTEAYVAAIAADLREPEGFRAAAPAAAAPAAAAAAAKEEKNNYNFKIVYTPLHGVGLPFVQKLFERCGMADVLLPGNNQQQQQLLLLLLQQQVRQQQQQQLFV</sequence>
<dbReference type="AlphaFoldDB" id="U6KHM1"/>
<evidence type="ECO:0000256" key="2">
    <source>
        <dbReference type="ARBA" id="ARBA00022723"/>
    </source>
</evidence>
<proteinExistence type="inferred from homology"/>
<dbReference type="SUPFAM" id="SSF53738">
    <property type="entry name" value="Phosphoglucomutase, first 3 domains"/>
    <property type="match status" value="1"/>
</dbReference>
<dbReference type="VEuPathDB" id="ToxoDB:ETH_00002590"/>
<dbReference type="OrthoDB" id="409777at2759"/>
<dbReference type="Proteomes" id="UP000030747">
    <property type="component" value="Unassembled WGS sequence"/>
</dbReference>
<comment type="similarity">
    <text evidence="1">Belongs to the phosphohexose mutase family.</text>
</comment>
<keyword evidence="7" id="KW-1185">Reference proteome</keyword>
<accession>U6KHM1</accession>
<protein>
    <submittedName>
        <fullName evidence="6">Phosphoglucomutase, putative</fullName>
    </submittedName>
</protein>
<dbReference type="PANTHER" id="PTHR45745:SF1">
    <property type="entry name" value="PHOSPHOGLUCOMUTASE 2B-RELATED"/>
    <property type="match status" value="1"/>
</dbReference>
<keyword evidence="2" id="KW-0479">Metal-binding</keyword>
<dbReference type="GO" id="GO:0006166">
    <property type="term" value="P:purine ribonucleoside salvage"/>
    <property type="evidence" value="ECO:0007669"/>
    <property type="project" value="TreeGrafter"/>
</dbReference>
<dbReference type="PANTHER" id="PTHR45745">
    <property type="entry name" value="PHOSPHOMANNOMUTASE 45A"/>
    <property type="match status" value="1"/>
</dbReference>
<gene>
    <name evidence="6" type="ORF">ETH_00002590</name>
</gene>
<dbReference type="RefSeq" id="XP_013228363.1">
    <property type="nucleotide sequence ID" value="XM_013372909.1"/>
</dbReference>
<reference evidence="6" key="1">
    <citation type="submission" date="2013-10" db="EMBL/GenBank/DDBJ databases">
        <title>Genomic analysis of the causative agents of coccidiosis in chickens.</title>
        <authorList>
            <person name="Reid A.J."/>
            <person name="Blake D."/>
            <person name="Billington K."/>
            <person name="Browne H."/>
            <person name="Dunn M."/>
            <person name="Hung S."/>
            <person name="Kawahara F."/>
            <person name="Miranda-Saavedra D."/>
            <person name="Mourier T."/>
            <person name="Nagra H."/>
            <person name="Otto T.D."/>
            <person name="Rawlings N."/>
            <person name="Sanchez A."/>
            <person name="Sanders M."/>
            <person name="Subramaniam C."/>
            <person name="Tay Y."/>
            <person name="Dear P."/>
            <person name="Doerig C."/>
            <person name="Gruber A."/>
            <person name="Parkinson J."/>
            <person name="Shirley M."/>
            <person name="Wan K.L."/>
            <person name="Berriman M."/>
            <person name="Tomley F."/>
            <person name="Pain A."/>
        </authorList>
    </citation>
    <scope>NUCLEOTIDE SEQUENCE [LARGE SCALE GENOMIC DNA]</scope>
    <source>
        <strain evidence="6">Houghton</strain>
    </source>
</reference>
<evidence type="ECO:0000256" key="3">
    <source>
        <dbReference type="ARBA" id="ARBA00022842"/>
    </source>
</evidence>
<keyword evidence="4" id="KW-0413">Isomerase</keyword>
<keyword evidence="3" id="KW-0460">Magnesium</keyword>
<dbReference type="GO" id="GO:0046872">
    <property type="term" value="F:metal ion binding"/>
    <property type="evidence" value="ECO:0007669"/>
    <property type="project" value="UniProtKB-KW"/>
</dbReference>
<dbReference type="InterPro" id="IPR016055">
    <property type="entry name" value="A-D-PHexomutase_a/b/a-I/II/III"/>
</dbReference>
<dbReference type="Pfam" id="PF02878">
    <property type="entry name" value="PGM_PMM_I"/>
    <property type="match status" value="1"/>
</dbReference>
<organism evidence="6 7">
    <name type="scientific">Eimeria tenella</name>
    <name type="common">Coccidian parasite</name>
    <dbReference type="NCBI Taxonomy" id="5802"/>
    <lineage>
        <taxon>Eukaryota</taxon>
        <taxon>Sar</taxon>
        <taxon>Alveolata</taxon>
        <taxon>Apicomplexa</taxon>
        <taxon>Conoidasida</taxon>
        <taxon>Coccidia</taxon>
        <taxon>Eucoccidiorida</taxon>
        <taxon>Eimeriorina</taxon>
        <taxon>Eimeriidae</taxon>
        <taxon>Eimeria</taxon>
    </lineage>
</organism>
<dbReference type="Gene3D" id="3.40.120.10">
    <property type="entry name" value="Alpha-D-Glucose-1,6-Bisphosphate, subunit A, domain 3"/>
    <property type="match status" value="1"/>
</dbReference>
<dbReference type="GeneID" id="25249733"/>
<feature type="domain" description="Alpha-D-phosphohexomutase alpha/beta/alpha" evidence="5">
    <location>
        <begin position="56"/>
        <end position="197"/>
    </location>
</feature>
<reference evidence="6" key="2">
    <citation type="submission" date="2013-10" db="EMBL/GenBank/DDBJ databases">
        <authorList>
            <person name="Aslett M."/>
        </authorList>
    </citation>
    <scope>NUCLEOTIDE SEQUENCE [LARGE SCALE GENOMIC DNA]</scope>
    <source>
        <strain evidence="6">Houghton</strain>
    </source>
</reference>
<evidence type="ECO:0000256" key="1">
    <source>
        <dbReference type="ARBA" id="ARBA00010231"/>
    </source>
</evidence>
<dbReference type="GO" id="GO:0008973">
    <property type="term" value="F:phosphopentomutase activity"/>
    <property type="evidence" value="ECO:0007669"/>
    <property type="project" value="TreeGrafter"/>
</dbReference>
<dbReference type="OMA" id="GRMSICH"/>
<name>U6KHM1_EIMTE</name>
<evidence type="ECO:0000256" key="4">
    <source>
        <dbReference type="ARBA" id="ARBA00023235"/>
    </source>
</evidence>
<dbReference type="VEuPathDB" id="ToxoDB:ETH2_0403300"/>
<dbReference type="EMBL" id="HG673764">
    <property type="protein sequence ID" value="CDJ37525.1"/>
    <property type="molecule type" value="Genomic_DNA"/>
</dbReference>
<dbReference type="InterPro" id="IPR005844">
    <property type="entry name" value="A-D-PHexomutase_a/b/a-I"/>
</dbReference>
<dbReference type="GO" id="GO:0005975">
    <property type="term" value="P:carbohydrate metabolic process"/>
    <property type="evidence" value="ECO:0007669"/>
    <property type="project" value="InterPro"/>
</dbReference>
<evidence type="ECO:0000313" key="7">
    <source>
        <dbReference type="Proteomes" id="UP000030747"/>
    </source>
</evidence>
<evidence type="ECO:0000313" key="6">
    <source>
        <dbReference type="EMBL" id="CDJ37525.1"/>
    </source>
</evidence>
<dbReference type="GO" id="GO:0005634">
    <property type="term" value="C:nucleus"/>
    <property type="evidence" value="ECO:0007669"/>
    <property type="project" value="TreeGrafter"/>
</dbReference>
<evidence type="ECO:0000259" key="5">
    <source>
        <dbReference type="Pfam" id="PF02878"/>
    </source>
</evidence>